<sequence length="76" mass="8252">MPDDKRALDYLRQFGYLPVEAALGSPQGPAAVRACQAMALLPAAGTLDTETVPTWIQGVNAALYRRPGIGGHRWFR</sequence>
<dbReference type="EMBL" id="JAGPYQ010000001">
    <property type="protein sequence ID" value="MBQ0852524.1"/>
    <property type="molecule type" value="Genomic_DNA"/>
</dbReference>
<name>A0A941BGA4_9ACTN</name>
<accession>A0A941BGA4</accession>
<organism evidence="1 2">
    <name type="scientific">Streptomyces liliiviolaceus</name>
    <dbReference type="NCBI Taxonomy" id="2823109"/>
    <lineage>
        <taxon>Bacteria</taxon>
        <taxon>Bacillati</taxon>
        <taxon>Actinomycetota</taxon>
        <taxon>Actinomycetes</taxon>
        <taxon>Kitasatosporales</taxon>
        <taxon>Streptomycetaceae</taxon>
        <taxon>Streptomyces</taxon>
    </lineage>
</organism>
<keyword evidence="2" id="KW-1185">Reference proteome</keyword>
<dbReference type="InterPro" id="IPR036366">
    <property type="entry name" value="PGBDSf"/>
</dbReference>
<dbReference type="AlphaFoldDB" id="A0A941BGA4"/>
<comment type="caution">
    <text evidence="1">The sequence shown here is derived from an EMBL/GenBank/DDBJ whole genome shotgun (WGS) entry which is preliminary data.</text>
</comment>
<protein>
    <submittedName>
        <fullName evidence="1">Uncharacterized protein</fullName>
    </submittedName>
</protein>
<reference evidence="1 2" key="1">
    <citation type="submission" date="2021-04" db="EMBL/GenBank/DDBJ databases">
        <authorList>
            <person name="Tang X."/>
            <person name="Zhou X."/>
            <person name="Chen X."/>
            <person name="Cernava T."/>
            <person name="Zhang C."/>
        </authorList>
    </citation>
    <scope>NUCLEOTIDE SEQUENCE [LARGE SCALE GENOMIC DNA]</scope>
    <source>
        <strain evidence="1 2">BH-SS-21</strain>
    </source>
</reference>
<dbReference type="Gene3D" id="1.10.101.10">
    <property type="entry name" value="PGBD-like superfamily/PGBD"/>
    <property type="match status" value="1"/>
</dbReference>
<dbReference type="Proteomes" id="UP000677413">
    <property type="component" value="Unassembled WGS sequence"/>
</dbReference>
<evidence type="ECO:0000313" key="2">
    <source>
        <dbReference type="Proteomes" id="UP000677413"/>
    </source>
</evidence>
<dbReference type="RefSeq" id="WP_210888654.1">
    <property type="nucleotide sequence ID" value="NZ_JAGPYQ010000001.1"/>
</dbReference>
<gene>
    <name evidence="1" type="ORF">J8N05_30635</name>
</gene>
<proteinExistence type="predicted"/>
<evidence type="ECO:0000313" key="1">
    <source>
        <dbReference type="EMBL" id="MBQ0852524.1"/>
    </source>
</evidence>